<organism evidence="2 3">
    <name type="scientific">Neorhizobium phenanthreniclasticum</name>
    <dbReference type="NCBI Taxonomy" id="3157917"/>
    <lineage>
        <taxon>Bacteria</taxon>
        <taxon>Pseudomonadati</taxon>
        <taxon>Pseudomonadota</taxon>
        <taxon>Alphaproteobacteria</taxon>
        <taxon>Hyphomicrobiales</taxon>
        <taxon>Rhizobiaceae</taxon>
        <taxon>Rhizobium/Agrobacterium group</taxon>
        <taxon>Neorhizobium</taxon>
    </lineage>
</organism>
<evidence type="ECO:0000313" key="2">
    <source>
        <dbReference type="EMBL" id="MEQ1407585.1"/>
    </source>
</evidence>
<protein>
    <submittedName>
        <fullName evidence="2">GNAT family N-acetyltransferase</fullName>
    </submittedName>
</protein>
<dbReference type="PROSITE" id="PS51186">
    <property type="entry name" value="GNAT"/>
    <property type="match status" value="1"/>
</dbReference>
<dbReference type="Gene3D" id="3.40.630.30">
    <property type="match status" value="1"/>
</dbReference>
<gene>
    <name evidence="2" type="ORF">ABK249_21925</name>
</gene>
<feature type="domain" description="N-acetyltransferase" evidence="1">
    <location>
        <begin position="14"/>
        <end position="143"/>
    </location>
</feature>
<dbReference type="Proteomes" id="UP001496627">
    <property type="component" value="Unassembled WGS sequence"/>
</dbReference>
<keyword evidence="3" id="KW-1185">Reference proteome</keyword>
<reference evidence="2 3" key="1">
    <citation type="submission" date="2024-05" db="EMBL/GenBank/DDBJ databases">
        <title>Neorhizobium sp. Rsf11, a plant growth promoting and heavy metal resistant PAH-degrader.</title>
        <authorList>
            <person name="Golubev S.N."/>
            <person name="Muratova A.Y."/>
            <person name="Markelova M.I."/>
        </authorList>
    </citation>
    <scope>NUCLEOTIDE SEQUENCE [LARGE SCALE GENOMIC DNA]</scope>
    <source>
        <strain evidence="2 3">Rsf11</strain>
    </source>
</reference>
<evidence type="ECO:0000259" key="1">
    <source>
        <dbReference type="PROSITE" id="PS51186"/>
    </source>
</evidence>
<dbReference type="CDD" id="cd04301">
    <property type="entry name" value="NAT_SF"/>
    <property type="match status" value="1"/>
</dbReference>
<name>A0ABV0M938_9HYPH</name>
<sequence length="143" mass="16693">MAARITRSTKHSGVRFEWRGTFANTELNELHSECFQHPLTDDDWWSRLNTFSLGWICMRMSKRLVGFVNVAWDGGVHAFLLDTMITTDLRRRGYATALVEEAVKHARALRCEWLHVDFEPHLRDFYYGACKFKATDAGLIRLR</sequence>
<dbReference type="InterPro" id="IPR016181">
    <property type="entry name" value="Acyl_CoA_acyltransferase"/>
</dbReference>
<dbReference type="Pfam" id="PF00583">
    <property type="entry name" value="Acetyltransf_1"/>
    <property type="match status" value="1"/>
</dbReference>
<dbReference type="SUPFAM" id="SSF55729">
    <property type="entry name" value="Acyl-CoA N-acyltransferases (Nat)"/>
    <property type="match status" value="1"/>
</dbReference>
<comment type="caution">
    <text evidence="2">The sequence shown here is derived from an EMBL/GenBank/DDBJ whole genome shotgun (WGS) entry which is preliminary data.</text>
</comment>
<dbReference type="EMBL" id="JBEAAL010000019">
    <property type="protein sequence ID" value="MEQ1407585.1"/>
    <property type="molecule type" value="Genomic_DNA"/>
</dbReference>
<evidence type="ECO:0000313" key="3">
    <source>
        <dbReference type="Proteomes" id="UP001496627"/>
    </source>
</evidence>
<proteinExistence type="predicted"/>
<accession>A0ABV0M938</accession>
<dbReference type="InterPro" id="IPR000182">
    <property type="entry name" value="GNAT_dom"/>
</dbReference>